<keyword evidence="3" id="KW-1185">Reference proteome</keyword>
<feature type="transmembrane region" description="Helical" evidence="1">
    <location>
        <begin position="61"/>
        <end position="80"/>
    </location>
</feature>
<evidence type="ECO:0000313" key="3">
    <source>
        <dbReference type="Proteomes" id="UP001367922"/>
    </source>
</evidence>
<dbReference type="EMBL" id="JBAWSV010000007">
    <property type="protein sequence ID" value="MEI4831503.1"/>
    <property type="molecule type" value="Genomic_DNA"/>
</dbReference>
<name>A0ABU8FZW7_9BACI</name>
<feature type="transmembrane region" description="Helical" evidence="1">
    <location>
        <begin position="135"/>
        <end position="152"/>
    </location>
</feature>
<dbReference type="Pfam" id="PF10947">
    <property type="entry name" value="DUF2628"/>
    <property type="match status" value="1"/>
</dbReference>
<feature type="transmembrane region" description="Helical" evidence="1">
    <location>
        <begin position="86"/>
        <end position="104"/>
    </location>
</feature>
<dbReference type="Proteomes" id="UP001367922">
    <property type="component" value="Unassembled WGS sequence"/>
</dbReference>
<dbReference type="InterPro" id="IPR024399">
    <property type="entry name" value="DUF2628"/>
</dbReference>
<keyword evidence="1" id="KW-1133">Transmembrane helix</keyword>
<sequence>MTALDELVFQQELHKVVRKNTPYYDLKWGKVKNPAKQNTWNWAAFFLNTFWFAYRKMYKPFILFLLIDILWTIPPYLADIPTWTDFIYYLVLSLLSGYMGNRWYYNHVERIIKKCNTISETQQDAYYRTKGGTHIGIMIGLNVLAFAIVYGAEMGLNYLPTQTNITNIVRDSNEGDTLEIYTDHPKWKYIKQEGRHYVVEFSGYDYSKKENVRIEFYVYLDKQLYEWKNIYINGKKLSKKNAEEFEGWIEDNSTY</sequence>
<protein>
    <submittedName>
        <fullName evidence="2">DUF2628 domain-containing protein</fullName>
    </submittedName>
</protein>
<reference evidence="2 3" key="1">
    <citation type="submission" date="2024-01" db="EMBL/GenBank/DDBJ databases">
        <title>Seven novel Bacillus-like species.</title>
        <authorList>
            <person name="Liu G."/>
        </authorList>
    </citation>
    <scope>NUCLEOTIDE SEQUENCE [LARGE SCALE GENOMIC DNA]</scope>
    <source>
        <strain evidence="2 3">FJAT-53711</strain>
    </source>
</reference>
<organism evidence="2 3">
    <name type="scientific">Bacillus yunxiaonensis</name>
    <dbReference type="NCBI Taxonomy" id="3127665"/>
    <lineage>
        <taxon>Bacteria</taxon>
        <taxon>Bacillati</taxon>
        <taxon>Bacillota</taxon>
        <taxon>Bacilli</taxon>
        <taxon>Bacillales</taxon>
        <taxon>Bacillaceae</taxon>
        <taxon>Bacillus</taxon>
    </lineage>
</organism>
<keyword evidence="1" id="KW-0472">Membrane</keyword>
<evidence type="ECO:0000313" key="2">
    <source>
        <dbReference type="EMBL" id="MEI4831503.1"/>
    </source>
</evidence>
<comment type="caution">
    <text evidence="2">The sequence shown here is derived from an EMBL/GenBank/DDBJ whole genome shotgun (WGS) entry which is preliminary data.</text>
</comment>
<evidence type="ECO:0000256" key="1">
    <source>
        <dbReference type="SAM" id="Phobius"/>
    </source>
</evidence>
<proteinExistence type="predicted"/>
<accession>A0ABU8FZW7</accession>
<keyword evidence="1" id="KW-0812">Transmembrane</keyword>
<dbReference type="RefSeq" id="WP_336483571.1">
    <property type="nucleotide sequence ID" value="NZ_JBAWSV010000007.1"/>
</dbReference>
<gene>
    <name evidence="2" type="ORF">WAX78_18920</name>
</gene>